<accession>A0A5C6C533</accession>
<dbReference type="Pfam" id="PF15615">
    <property type="entry name" value="TerB_C"/>
    <property type="match status" value="1"/>
</dbReference>
<comment type="caution">
    <text evidence="4">The sequence shown here is derived from an EMBL/GenBank/DDBJ whole genome shotgun (WGS) entry which is preliminary data.</text>
</comment>
<evidence type="ECO:0000259" key="3">
    <source>
        <dbReference type="Pfam" id="PF15615"/>
    </source>
</evidence>
<feature type="compositionally biased region" description="Acidic residues" evidence="1">
    <location>
        <begin position="469"/>
        <end position="482"/>
    </location>
</feature>
<dbReference type="InterPro" id="IPR007791">
    <property type="entry name" value="DjlA_N"/>
</dbReference>
<sequence length="579" mass="64777">MDRADLLPIADEIMRLLTIYGHSNSFRRYGSSLLWMAIYLASQSGALPVKELTSAIKSTKTWTDDTLGICLGILQSKSILLPPRLARMIAGRDVRSSSSVIVSRHEEEFNKLFKMKYQERCGKGIQMDAGKRPKRIDYYPASGSLLRNLHSASFPEIPPRPDVLSKSAQVKPLIVIWEECIESLRTFSRAKKKADDVLTSDVYESLPLELRNGAHPEEEAWLNAWESNVDADDWPIIPVSELAKIKQIECRDRLTKTQCNRILATADIIGFGVEPDARITGKNYRWDEKVTLFFHDGKLLDDPTRYAAASVLLRLGASIAEADGSVDVEELTFINEHLQGQFNLTEAESKRLDRLQYLLLHSRSGDNAISKTLAQKLPLKLRRLVGEFLVGVAASDEVICKAELKALRSAYRSLELDPTELDRLVQQHTKEREANDAEPEELHLDLDAVSKIMAETSQVATLLRDAMADGDDDIDDEPDSEPSEPVTETDTPILAESDSAEKSEGFDGLDSRYAPLLQAVLQQQNWTPADFRTLADQHGLMLSGAVEAINEWSMDKCGDWLIEEGDPFVIHVNLLESFG</sequence>
<protein>
    <submittedName>
        <fullName evidence="4">Tellurite resistance protein TerB</fullName>
    </submittedName>
</protein>
<keyword evidence="5" id="KW-1185">Reference proteome</keyword>
<proteinExistence type="predicted"/>
<dbReference type="Proteomes" id="UP000319908">
    <property type="component" value="Unassembled WGS sequence"/>
</dbReference>
<name>A0A5C6C533_9BACT</name>
<dbReference type="CDD" id="cd07176">
    <property type="entry name" value="terB"/>
    <property type="match status" value="1"/>
</dbReference>
<evidence type="ECO:0000313" key="5">
    <source>
        <dbReference type="Proteomes" id="UP000319908"/>
    </source>
</evidence>
<organism evidence="4 5">
    <name type="scientific">Allorhodopirellula heiligendammensis</name>
    <dbReference type="NCBI Taxonomy" id="2714739"/>
    <lineage>
        <taxon>Bacteria</taxon>
        <taxon>Pseudomonadati</taxon>
        <taxon>Planctomycetota</taxon>
        <taxon>Planctomycetia</taxon>
        <taxon>Pirellulales</taxon>
        <taxon>Pirellulaceae</taxon>
        <taxon>Allorhodopirellula</taxon>
    </lineage>
</organism>
<dbReference type="OrthoDB" id="227636at2"/>
<dbReference type="EMBL" id="SJPU01000001">
    <property type="protein sequence ID" value="TWU19205.1"/>
    <property type="molecule type" value="Genomic_DNA"/>
</dbReference>
<dbReference type="AlphaFoldDB" id="A0A5C6C533"/>
<dbReference type="InterPro" id="IPR028932">
    <property type="entry name" value="TerB-C"/>
</dbReference>
<reference evidence="4 5" key="1">
    <citation type="journal article" date="2020" name="Antonie Van Leeuwenhoek">
        <title>Rhodopirellula heiligendammensis sp. nov., Rhodopirellula pilleata sp. nov., and Rhodopirellula solitaria sp. nov. isolated from natural or artificial marine surfaces in Northern Germany and California, USA, and emended description of the genus Rhodopirellula.</title>
        <authorList>
            <person name="Kallscheuer N."/>
            <person name="Wiegand S."/>
            <person name="Jogler M."/>
            <person name="Boedeker C."/>
            <person name="Peeters S.H."/>
            <person name="Rast P."/>
            <person name="Heuer A."/>
            <person name="Jetten M.S.M."/>
            <person name="Rohde M."/>
            <person name="Jogler C."/>
        </authorList>
    </citation>
    <scope>NUCLEOTIDE SEQUENCE [LARGE SCALE GENOMIC DNA]</scope>
    <source>
        <strain evidence="4 5">Poly21</strain>
    </source>
</reference>
<evidence type="ECO:0000259" key="2">
    <source>
        <dbReference type="Pfam" id="PF05099"/>
    </source>
</evidence>
<evidence type="ECO:0000256" key="1">
    <source>
        <dbReference type="SAM" id="MobiDB-lite"/>
    </source>
</evidence>
<dbReference type="InterPro" id="IPR029024">
    <property type="entry name" value="TerB-like"/>
</dbReference>
<dbReference type="SUPFAM" id="SSF158682">
    <property type="entry name" value="TerB-like"/>
    <property type="match status" value="1"/>
</dbReference>
<evidence type="ECO:0000313" key="4">
    <source>
        <dbReference type="EMBL" id="TWU19205.1"/>
    </source>
</evidence>
<gene>
    <name evidence="4" type="ORF">Poly21_13760</name>
</gene>
<feature type="region of interest" description="Disordered" evidence="1">
    <location>
        <begin position="469"/>
        <end position="506"/>
    </location>
</feature>
<dbReference type="Pfam" id="PF05099">
    <property type="entry name" value="TerB"/>
    <property type="match status" value="1"/>
</dbReference>
<feature type="domain" description="TerB-C" evidence="3">
    <location>
        <begin position="430"/>
        <end position="576"/>
    </location>
</feature>
<feature type="domain" description="Co-chaperone DjlA N-terminal" evidence="2">
    <location>
        <begin position="313"/>
        <end position="424"/>
    </location>
</feature>
<dbReference type="Gene3D" id="1.10.3680.10">
    <property type="entry name" value="TerB-like"/>
    <property type="match status" value="1"/>
</dbReference>